<feature type="domain" description="MADF" evidence="2">
    <location>
        <begin position="24"/>
        <end position="116"/>
    </location>
</feature>
<dbReference type="EMBL" id="JABSTR010000002">
    <property type="protein sequence ID" value="KAH9363847.1"/>
    <property type="molecule type" value="Genomic_DNA"/>
</dbReference>
<feature type="region of interest" description="Disordered" evidence="1">
    <location>
        <begin position="360"/>
        <end position="534"/>
    </location>
</feature>
<dbReference type="PROSITE" id="PS51029">
    <property type="entry name" value="MADF"/>
    <property type="match status" value="1"/>
</dbReference>
<dbReference type="Pfam" id="PF10545">
    <property type="entry name" value="MADF_DNA_bdg"/>
    <property type="match status" value="1"/>
</dbReference>
<feature type="region of interest" description="Disordered" evidence="1">
    <location>
        <begin position="301"/>
        <end position="323"/>
    </location>
</feature>
<dbReference type="InterPro" id="IPR006578">
    <property type="entry name" value="MADF-dom"/>
</dbReference>
<evidence type="ECO:0000313" key="3">
    <source>
        <dbReference type="EMBL" id="KAH9363847.1"/>
    </source>
</evidence>
<sequence>MDSNSDPPGPKKRKLAWSSAEEMRLIELYRQFSLLWDNRLPDYYKKEQRQCALRAIASRMGDKFTVGNVRDKIKTLRDYYVKEKKREESKRKHNFRGYVPRWEHFASLEFLRHCTASSNPRDLRPNVPNLVLDRKLQEALKESAVKKQISPYVPVELAQAIKCEPLEVYPAFPDGEGPGSMILPSLADDSSDDDGEPASHAHQGTRRAAQGIPPQERPNTSLLQPGPSGTTTAIAENGPNLGLLQPEPSGRTMTPAEQRPDPESSQHQPAGMSMAQAERGPNAGVVQPWPYGMPMVHADQRPNPGLLQPGPGEMPTGHAERGQSPGLLHSGISGISRGFREQLPNPGLLHPGPYRMSTAHANHGSNTALLTPEPSDMSARSNPGLLQTGLAGMSTDREEQRPNPGPLQHRPSGLPTAHAEQRPHPGVLEHRPFSMPIDYAEHSPDPGLLQPGLSGMPRGLVEQRPKPDLLQPDASLMPTAYAGPSAGNGPTKSAQPMPPGAASPAEPYEGNGRPVVSPGPGHHSPDSGLEPELSPGAIAPCPVLLEDEGEVLFYQLLMLQLAGMSQYDQGVAKVRMQEAMFDIKHNFEPPSSPGGPAP</sequence>
<name>A0A9J6FLZ1_HAELO</name>
<reference evidence="3 4" key="1">
    <citation type="journal article" date="2020" name="Cell">
        <title>Large-Scale Comparative Analyses of Tick Genomes Elucidate Their Genetic Diversity and Vector Capacities.</title>
        <authorList>
            <consortium name="Tick Genome and Microbiome Consortium (TIGMIC)"/>
            <person name="Jia N."/>
            <person name="Wang J."/>
            <person name="Shi W."/>
            <person name="Du L."/>
            <person name="Sun Y."/>
            <person name="Zhan W."/>
            <person name="Jiang J.F."/>
            <person name="Wang Q."/>
            <person name="Zhang B."/>
            <person name="Ji P."/>
            <person name="Bell-Sakyi L."/>
            <person name="Cui X.M."/>
            <person name="Yuan T.T."/>
            <person name="Jiang B.G."/>
            <person name="Yang W.F."/>
            <person name="Lam T.T."/>
            <person name="Chang Q.C."/>
            <person name="Ding S.J."/>
            <person name="Wang X.J."/>
            <person name="Zhu J.G."/>
            <person name="Ruan X.D."/>
            <person name="Zhao L."/>
            <person name="Wei J.T."/>
            <person name="Ye R.Z."/>
            <person name="Que T.C."/>
            <person name="Du C.H."/>
            <person name="Zhou Y.H."/>
            <person name="Cheng J.X."/>
            <person name="Dai P.F."/>
            <person name="Guo W.B."/>
            <person name="Han X.H."/>
            <person name="Huang E.J."/>
            <person name="Li L.F."/>
            <person name="Wei W."/>
            <person name="Gao Y.C."/>
            <person name="Liu J.Z."/>
            <person name="Shao H.Z."/>
            <person name="Wang X."/>
            <person name="Wang C.C."/>
            <person name="Yang T.C."/>
            <person name="Huo Q.B."/>
            <person name="Li W."/>
            <person name="Chen H.Y."/>
            <person name="Chen S.E."/>
            <person name="Zhou L.G."/>
            <person name="Ni X.B."/>
            <person name="Tian J.H."/>
            <person name="Sheng Y."/>
            <person name="Liu T."/>
            <person name="Pan Y.S."/>
            <person name="Xia L.Y."/>
            <person name="Li J."/>
            <person name="Zhao F."/>
            <person name="Cao W.C."/>
        </authorList>
    </citation>
    <scope>NUCLEOTIDE SEQUENCE [LARGE SCALE GENOMIC DNA]</scope>
    <source>
        <strain evidence="3">HaeL-2018</strain>
    </source>
</reference>
<feature type="compositionally biased region" description="Polar residues" evidence="1">
    <location>
        <begin position="360"/>
        <end position="369"/>
    </location>
</feature>
<comment type="caution">
    <text evidence="3">The sequence shown here is derived from an EMBL/GenBank/DDBJ whole genome shotgun (WGS) entry which is preliminary data.</text>
</comment>
<feature type="compositionally biased region" description="Polar residues" evidence="1">
    <location>
        <begin position="217"/>
        <end position="234"/>
    </location>
</feature>
<dbReference type="SMART" id="SM00595">
    <property type="entry name" value="MADF"/>
    <property type="match status" value="1"/>
</dbReference>
<dbReference type="OrthoDB" id="10051975at2759"/>
<protein>
    <recommendedName>
        <fullName evidence="2">MADF domain-containing protein</fullName>
    </recommendedName>
</protein>
<evidence type="ECO:0000256" key="1">
    <source>
        <dbReference type="SAM" id="MobiDB-lite"/>
    </source>
</evidence>
<evidence type="ECO:0000313" key="4">
    <source>
        <dbReference type="Proteomes" id="UP000821853"/>
    </source>
</evidence>
<organism evidence="3 4">
    <name type="scientific">Haemaphysalis longicornis</name>
    <name type="common">Bush tick</name>
    <dbReference type="NCBI Taxonomy" id="44386"/>
    <lineage>
        <taxon>Eukaryota</taxon>
        <taxon>Metazoa</taxon>
        <taxon>Ecdysozoa</taxon>
        <taxon>Arthropoda</taxon>
        <taxon>Chelicerata</taxon>
        <taxon>Arachnida</taxon>
        <taxon>Acari</taxon>
        <taxon>Parasitiformes</taxon>
        <taxon>Ixodida</taxon>
        <taxon>Ixodoidea</taxon>
        <taxon>Ixodidae</taxon>
        <taxon>Haemaphysalinae</taxon>
        <taxon>Haemaphysalis</taxon>
    </lineage>
</organism>
<feature type="region of interest" description="Disordered" evidence="1">
    <location>
        <begin position="172"/>
        <end position="285"/>
    </location>
</feature>
<proteinExistence type="predicted"/>
<evidence type="ECO:0000259" key="2">
    <source>
        <dbReference type="PROSITE" id="PS51029"/>
    </source>
</evidence>
<dbReference type="PANTHER" id="PTHR12243">
    <property type="entry name" value="MADF DOMAIN TRANSCRIPTION FACTOR"/>
    <property type="match status" value="1"/>
</dbReference>
<dbReference type="InterPro" id="IPR039353">
    <property type="entry name" value="TF_Adf1"/>
</dbReference>
<feature type="compositionally biased region" description="Basic and acidic residues" evidence="1">
    <location>
        <begin position="419"/>
        <end position="432"/>
    </location>
</feature>
<dbReference type="PANTHER" id="PTHR12243:SF68">
    <property type="entry name" value="MADF DOMAIN-CONTAINING PROTEIN"/>
    <property type="match status" value="1"/>
</dbReference>
<gene>
    <name evidence="3" type="ORF">HPB48_020873</name>
</gene>
<keyword evidence="4" id="KW-1185">Reference proteome</keyword>
<accession>A0A9J6FLZ1</accession>
<dbReference type="VEuPathDB" id="VectorBase:HLOH_061599"/>
<dbReference type="Proteomes" id="UP000821853">
    <property type="component" value="Chromosome 10"/>
</dbReference>
<dbReference type="AlphaFoldDB" id="A0A9J6FLZ1"/>